<proteinExistence type="predicted"/>
<accession>A0ACA9Q0M5</accession>
<gene>
    <name evidence="1" type="ORF">ACOLOM_LOCUS11665</name>
</gene>
<comment type="caution">
    <text evidence="1">The sequence shown here is derived from an EMBL/GenBank/DDBJ whole genome shotgun (WGS) entry which is preliminary data.</text>
</comment>
<dbReference type="EMBL" id="CAJVPT010043012">
    <property type="protein sequence ID" value="CAG8731388.1"/>
    <property type="molecule type" value="Genomic_DNA"/>
</dbReference>
<protein>
    <submittedName>
        <fullName evidence="1">2802_t:CDS:1</fullName>
    </submittedName>
</protein>
<sequence length="176" mass="19856">MQKSDLDHNEVRSPSFVHGTNLTPPISQYQHVNKSELDEAQIRALEEHEISQGPLSVLQQSVRATKAVSLIPPAYYADLACERGRMYLNDFLNLGAEKSVSGRGRKDRETMKKEVYDECVKAWGSGIHERDCKKVLRLLAKNVKTDLRNILLMNLSLLTAFLFLPLGVSVHILEIV</sequence>
<organism evidence="1 2">
    <name type="scientific">Acaulospora colombiana</name>
    <dbReference type="NCBI Taxonomy" id="27376"/>
    <lineage>
        <taxon>Eukaryota</taxon>
        <taxon>Fungi</taxon>
        <taxon>Fungi incertae sedis</taxon>
        <taxon>Mucoromycota</taxon>
        <taxon>Glomeromycotina</taxon>
        <taxon>Glomeromycetes</taxon>
        <taxon>Diversisporales</taxon>
        <taxon>Acaulosporaceae</taxon>
        <taxon>Acaulospora</taxon>
    </lineage>
</organism>
<keyword evidence="2" id="KW-1185">Reference proteome</keyword>
<name>A0ACA9Q0M5_9GLOM</name>
<evidence type="ECO:0000313" key="1">
    <source>
        <dbReference type="EMBL" id="CAG8731388.1"/>
    </source>
</evidence>
<evidence type="ECO:0000313" key="2">
    <source>
        <dbReference type="Proteomes" id="UP000789525"/>
    </source>
</evidence>
<reference evidence="1" key="1">
    <citation type="submission" date="2021-06" db="EMBL/GenBank/DDBJ databases">
        <authorList>
            <person name="Kallberg Y."/>
            <person name="Tangrot J."/>
            <person name="Rosling A."/>
        </authorList>
    </citation>
    <scope>NUCLEOTIDE SEQUENCE</scope>
    <source>
        <strain evidence="1">CL356</strain>
    </source>
</reference>
<feature type="non-terminal residue" evidence="1">
    <location>
        <position position="176"/>
    </location>
</feature>
<dbReference type="Proteomes" id="UP000789525">
    <property type="component" value="Unassembled WGS sequence"/>
</dbReference>